<name>A0A9W7X144_TRIRA</name>
<reference evidence="5" key="1">
    <citation type="submission" date="2021-02" db="EMBL/GenBank/DDBJ databases">
        <title>Comparative genomics reveals that relaxation of natural selection precedes convergent phenotypic evolution of cavefish.</title>
        <authorList>
            <person name="Peng Z."/>
        </authorList>
    </citation>
    <scope>NUCLEOTIDE SEQUENCE</scope>
    <source>
        <tissue evidence="5">Muscle</tissue>
    </source>
</reference>
<dbReference type="Proteomes" id="UP001059041">
    <property type="component" value="Linkage Group LG3"/>
</dbReference>
<dbReference type="SMART" id="SM00358">
    <property type="entry name" value="DSRM"/>
    <property type="match status" value="3"/>
</dbReference>
<keyword evidence="2" id="KW-0175">Coiled coil</keyword>
<dbReference type="GO" id="GO:0003723">
    <property type="term" value="F:RNA binding"/>
    <property type="evidence" value="ECO:0007669"/>
    <property type="project" value="UniProtKB-UniRule"/>
</dbReference>
<evidence type="ECO:0000259" key="4">
    <source>
        <dbReference type="PROSITE" id="PS50137"/>
    </source>
</evidence>
<gene>
    <name evidence="5" type="ORF">IRJ41_022167</name>
</gene>
<dbReference type="SUPFAM" id="SSF54768">
    <property type="entry name" value="dsRNA-binding domain-like"/>
    <property type="match status" value="3"/>
</dbReference>
<comment type="caution">
    <text evidence="5">The sequence shown here is derived from an EMBL/GenBank/DDBJ whole genome shotgun (WGS) entry which is preliminary data.</text>
</comment>
<evidence type="ECO:0000313" key="5">
    <source>
        <dbReference type="EMBL" id="KAI7811894.1"/>
    </source>
</evidence>
<dbReference type="Pfam" id="PF15112">
    <property type="entry name" value="DUF4559"/>
    <property type="match status" value="1"/>
</dbReference>
<feature type="domain" description="DRBM" evidence="4">
    <location>
        <begin position="331"/>
        <end position="396"/>
    </location>
</feature>
<evidence type="ECO:0000256" key="1">
    <source>
        <dbReference type="PROSITE-ProRule" id="PRU00266"/>
    </source>
</evidence>
<dbReference type="PANTHER" id="PTHR35083:SF3">
    <property type="entry name" value="SI:CH211-91P5.3"/>
    <property type="match status" value="1"/>
</dbReference>
<feature type="compositionally biased region" description="Polar residues" evidence="3">
    <location>
        <begin position="590"/>
        <end position="604"/>
    </location>
</feature>
<dbReference type="Pfam" id="PF00035">
    <property type="entry name" value="dsrm"/>
    <property type="match status" value="3"/>
</dbReference>
<evidence type="ECO:0000313" key="6">
    <source>
        <dbReference type="Proteomes" id="UP001059041"/>
    </source>
</evidence>
<dbReference type="PANTHER" id="PTHR35083">
    <property type="entry name" value="RGD1565685 PROTEIN"/>
    <property type="match status" value="1"/>
</dbReference>
<feature type="region of interest" description="Disordered" evidence="3">
    <location>
        <begin position="562"/>
        <end position="604"/>
    </location>
</feature>
<feature type="region of interest" description="Disordered" evidence="3">
    <location>
        <begin position="831"/>
        <end position="852"/>
    </location>
</feature>
<evidence type="ECO:0000256" key="2">
    <source>
        <dbReference type="SAM" id="Coils"/>
    </source>
</evidence>
<sequence>MTTEQSYKRFGDEKYKNWLKTAESLSILRIRMEDFVEKETETYHTALLGNKPGLKGNICKNRCYFKNKKESLCDLCKDWKDEIFNNHATKYNICWENCRPQLWPTNKWEVAKAYMSRGHREHCTFGEFDISAIFNLMTSCKHFKDTPKNCLHEVISVRNKVMHSPDFKMSNADREKHLVKVLEMAKKLEQRVPKLKDLDKEIKQFNDLLDKNFSQAPPCEVDGKLEDIQNLKEIQKVLDREQQAMKDKLEDFFLQFEGNQDKSVKEQSQDLLDFLDQNNLQENFGPQVSKLKEMQEKVDQHEQQISNLTDRVDHLEQKKPDHPVLPDRPPKYKNHLYEFARKKLWPEPVFTEEREPEGYKANVEVNGQTFFGKGVWNSTKAAHQEVANIALQNLMLQADKTEESSSSTLLPSLGIFFGKVIVVLDQEVASGGGYSNKEEAIESAYEDLWKNLQDVMGPVQGQTYKSAILEYFNKHGFQNPAEEFVQNDDDTTICKLRLCGRFAFHDTVGSTKKKQAEQQAAEVALKHLSKILNFGPISDNVKNFKGVLKESLETHALSAPVYDTDSKDVPGGTSPEPSNLSAVKRPSDMQPDNISTSSHLPSCQSHVSVSAPAFVLDLHDPSSPDLQRKKARIDSSDNRSAITCFGKVTVTLDREVVSDGCCSNEKEASESAYKVLWQHLCIDALSEGQTYKSAILEYFNKHGFQNPAEEFVQNDDDTTICKLRLSGAFIFHDTVGSTKKKQAEQQAAEVALKHLAKILNRGPISETEKNFKGVLKESLETHALSAPVYDTDSKDVPGGTGPEPSNLCVIQTPVKQPSVLSTSSHLPSCQSRASVSVLDPQDSSSPDLQRKKARIDSTEIDMLLTVWNLKPPHVKVENIEYDENFKCTVEINLENFTFTNKQGYDTKKKAIHKTYMLFGCAMGIFEASIDEKTSSLQVKQHFSQKSLALPQEDVEGSAKAFCCSLKNITYSVIYEEQGPSECEAKLLVLKKALGALSPLFDYTSLTAANSPEKVQDQLSFMLKGADQKDPVISLDGSLVKTSIRLNFTDHTVKCTCKSSKKAARNHLSLRILSLLGVKTDSDSQSLRNRLDEWFKQQNLAQPVFEDTEEALGAKATFSVQFTCCSPGWENSWETAKKKLVEELKQRFQFLND</sequence>
<protein>
    <recommendedName>
        <fullName evidence="4">DRBM domain-containing protein</fullName>
    </recommendedName>
</protein>
<dbReference type="InterPro" id="IPR014720">
    <property type="entry name" value="dsRBD_dom"/>
</dbReference>
<dbReference type="EMBL" id="JAFHDT010000003">
    <property type="protein sequence ID" value="KAI7811894.1"/>
    <property type="molecule type" value="Genomic_DNA"/>
</dbReference>
<accession>A0A9W7X144</accession>
<keyword evidence="1" id="KW-0694">RNA-binding</keyword>
<feature type="coiled-coil region" evidence="2">
    <location>
        <begin position="291"/>
        <end position="318"/>
    </location>
</feature>
<keyword evidence="6" id="KW-1185">Reference proteome</keyword>
<dbReference type="OrthoDB" id="9934809at2759"/>
<dbReference type="AlphaFoldDB" id="A0A9W7X144"/>
<proteinExistence type="predicted"/>
<organism evidence="5 6">
    <name type="scientific">Triplophysa rosa</name>
    <name type="common">Cave loach</name>
    <dbReference type="NCBI Taxonomy" id="992332"/>
    <lineage>
        <taxon>Eukaryota</taxon>
        <taxon>Metazoa</taxon>
        <taxon>Chordata</taxon>
        <taxon>Craniata</taxon>
        <taxon>Vertebrata</taxon>
        <taxon>Euteleostomi</taxon>
        <taxon>Actinopterygii</taxon>
        <taxon>Neopterygii</taxon>
        <taxon>Teleostei</taxon>
        <taxon>Ostariophysi</taxon>
        <taxon>Cypriniformes</taxon>
        <taxon>Nemacheilidae</taxon>
        <taxon>Triplophysa</taxon>
    </lineage>
</organism>
<dbReference type="PROSITE" id="PS50137">
    <property type="entry name" value="DS_RBD"/>
    <property type="match status" value="1"/>
</dbReference>
<evidence type="ECO:0000256" key="3">
    <source>
        <dbReference type="SAM" id="MobiDB-lite"/>
    </source>
</evidence>
<dbReference type="Gene3D" id="3.30.160.20">
    <property type="match status" value="3"/>
</dbReference>
<dbReference type="InterPro" id="IPR027897">
    <property type="entry name" value="DUF4559"/>
</dbReference>